<accession>A0ABU5IK28</accession>
<sequence length="415" mass="44927">MSDVEVVQNPFDAVPGASRGVAESAGARAVQARESAEVMALAMMAKRFPRNVIQACDKIRNAFTRQTLAEKAQYQYSRGGSDVVGPSIRAAEAMAQQWGNISSGWREISRYVGPDGVGVSEVEAFCVDYETTNREVIQFFVRHWRETKEGGYRLKGERDIYELCANQAARRKRACILAQIPGDVTEMAMEQASATLRAKADTTPEGIKRLLDTFSSEFGVTKEQIERRIQRRIEAIQPAQVVGLKRVYVSLRDEMSTVADWFEPVEVPPAANDAQGAGSGAGAVSPALSATDKAKAALRERAKPPAAPAPASAADDQDAAATTPASAPARPMAPPPQARRGFDGDAFAEQMQRAADRGDGETLDALGEQLRDVPDEDLRATLTDMHERLRAGLDQPPRQQPAAAPAPQPRRRTAS</sequence>
<evidence type="ECO:0000313" key="3">
    <source>
        <dbReference type="Proteomes" id="UP001293718"/>
    </source>
</evidence>
<evidence type="ECO:0000256" key="1">
    <source>
        <dbReference type="SAM" id="MobiDB-lite"/>
    </source>
</evidence>
<comment type="caution">
    <text evidence="2">The sequence shown here is derived from an EMBL/GenBank/DDBJ whole genome shotgun (WGS) entry which is preliminary data.</text>
</comment>
<reference evidence="2 3" key="1">
    <citation type="submission" date="2023-11" db="EMBL/GenBank/DDBJ databases">
        <title>Draft genome of Azohydromonas lata strain H1 (DSM1123), a polyhydroxyalkanoate producer.</title>
        <authorList>
            <person name="Traversa D."/>
            <person name="D'Addabbo P."/>
            <person name="Pazzani C."/>
            <person name="Manzari C."/>
            <person name="Chiara M."/>
            <person name="Scrascia M."/>
        </authorList>
    </citation>
    <scope>NUCLEOTIDE SEQUENCE [LARGE SCALE GENOMIC DNA]</scope>
    <source>
        <strain evidence="2 3">H1</strain>
    </source>
</reference>
<dbReference type="Proteomes" id="UP001293718">
    <property type="component" value="Unassembled WGS sequence"/>
</dbReference>
<feature type="region of interest" description="Disordered" evidence="1">
    <location>
        <begin position="291"/>
        <end position="342"/>
    </location>
</feature>
<organism evidence="2 3">
    <name type="scientific">Azohydromonas lata</name>
    <dbReference type="NCBI Taxonomy" id="45677"/>
    <lineage>
        <taxon>Bacteria</taxon>
        <taxon>Pseudomonadati</taxon>
        <taxon>Pseudomonadota</taxon>
        <taxon>Betaproteobacteria</taxon>
        <taxon>Burkholderiales</taxon>
        <taxon>Sphaerotilaceae</taxon>
        <taxon>Azohydromonas</taxon>
    </lineage>
</organism>
<feature type="compositionally biased region" description="Low complexity" evidence="1">
    <location>
        <begin position="395"/>
        <end position="405"/>
    </location>
</feature>
<dbReference type="EMBL" id="JAXOJX010000041">
    <property type="protein sequence ID" value="MDZ5459258.1"/>
    <property type="molecule type" value="Genomic_DNA"/>
</dbReference>
<evidence type="ECO:0000313" key="2">
    <source>
        <dbReference type="EMBL" id="MDZ5459258.1"/>
    </source>
</evidence>
<proteinExistence type="predicted"/>
<feature type="compositionally biased region" description="Low complexity" evidence="1">
    <location>
        <begin position="309"/>
        <end position="330"/>
    </location>
</feature>
<feature type="region of interest" description="Disordered" evidence="1">
    <location>
        <begin position="367"/>
        <end position="415"/>
    </location>
</feature>
<keyword evidence="3" id="KW-1185">Reference proteome</keyword>
<dbReference type="RefSeq" id="WP_322467043.1">
    <property type="nucleotide sequence ID" value="NZ_JAXOJX010000041.1"/>
</dbReference>
<name>A0ABU5IK28_9BURK</name>
<feature type="compositionally biased region" description="Basic and acidic residues" evidence="1">
    <location>
        <begin position="292"/>
        <end position="303"/>
    </location>
</feature>
<feature type="compositionally biased region" description="Basic and acidic residues" evidence="1">
    <location>
        <begin position="369"/>
        <end position="391"/>
    </location>
</feature>
<gene>
    <name evidence="2" type="ORF">SM757_22020</name>
</gene>
<protein>
    <submittedName>
        <fullName evidence="2">Uncharacterized protein</fullName>
    </submittedName>
</protein>